<evidence type="ECO:0000313" key="2">
    <source>
        <dbReference type="EMBL" id="OEL29541.1"/>
    </source>
</evidence>
<dbReference type="AlphaFoldDB" id="A0A1E5VWP3"/>
<accession>A0A1E5VWP3</accession>
<feature type="domain" description="F-box" evidence="1">
    <location>
        <begin position="8"/>
        <end position="48"/>
    </location>
</feature>
<dbReference type="EMBL" id="LWDX02027351">
    <property type="protein sequence ID" value="OEL29541.1"/>
    <property type="molecule type" value="Genomic_DNA"/>
</dbReference>
<dbReference type="InterPro" id="IPR001810">
    <property type="entry name" value="F-box_dom"/>
</dbReference>
<dbReference type="GO" id="GO:0031146">
    <property type="term" value="P:SCF-dependent proteasomal ubiquitin-dependent protein catabolic process"/>
    <property type="evidence" value="ECO:0007669"/>
    <property type="project" value="TreeGrafter"/>
</dbReference>
<proteinExistence type="predicted"/>
<gene>
    <name evidence="2" type="ORF">BAE44_0009439</name>
</gene>
<dbReference type="Gene3D" id="1.20.1280.50">
    <property type="match status" value="1"/>
</dbReference>
<protein>
    <recommendedName>
        <fullName evidence="1">F-box domain-containing protein</fullName>
    </recommendedName>
</protein>
<dbReference type="OrthoDB" id="587254at2759"/>
<keyword evidence="3" id="KW-1185">Reference proteome</keyword>
<dbReference type="CDD" id="cd22157">
    <property type="entry name" value="F-box_AtFBW1-like"/>
    <property type="match status" value="1"/>
</dbReference>
<name>A0A1E5VWP3_9POAL</name>
<evidence type="ECO:0000259" key="1">
    <source>
        <dbReference type="SMART" id="SM00256"/>
    </source>
</evidence>
<dbReference type="GO" id="GO:0004842">
    <property type="term" value="F:ubiquitin-protein transferase activity"/>
    <property type="evidence" value="ECO:0007669"/>
    <property type="project" value="TreeGrafter"/>
</dbReference>
<comment type="caution">
    <text evidence="2">The sequence shown here is derived from an EMBL/GenBank/DDBJ whole genome shotgun (WGS) entry which is preliminary data.</text>
</comment>
<dbReference type="PANTHER" id="PTHR46301:SF34">
    <property type="entry name" value="PROTEIN SUPPRESSOR OF NIM1 1-LIKE"/>
    <property type="match status" value="1"/>
</dbReference>
<dbReference type="InterPro" id="IPR036047">
    <property type="entry name" value="F-box-like_dom_sf"/>
</dbReference>
<evidence type="ECO:0000313" key="3">
    <source>
        <dbReference type="Proteomes" id="UP000095767"/>
    </source>
</evidence>
<dbReference type="Proteomes" id="UP000095767">
    <property type="component" value="Unassembled WGS sequence"/>
</dbReference>
<dbReference type="SUPFAM" id="SSF81383">
    <property type="entry name" value="F-box domain"/>
    <property type="match status" value="1"/>
</dbReference>
<reference evidence="2 3" key="1">
    <citation type="submission" date="2016-09" db="EMBL/GenBank/DDBJ databases">
        <title>The draft genome of Dichanthelium oligosanthes: A C3 panicoid grass species.</title>
        <authorList>
            <person name="Studer A.J."/>
            <person name="Schnable J.C."/>
            <person name="Brutnell T.P."/>
        </authorList>
    </citation>
    <scope>NUCLEOTIDE SEQUENCE [LARGE SCALE GENOMIC DNA]</scope>
    <source>
        <strain evidence="3">cv. Kellogg 1175</strain>
        <tissue evidence="2">Leaf</tissue>
    </source>
</reference>
<organism evidence="2 3">
    <name type="scientific">Dichanthelium oligosanthes</name>
    <dbReference type="NCBI Taxonomy" id="888268"/>
    <lineage>
        <taxon>Eukaryota</taxon>
        <taxon>Viridiplantae</taxon>
        <taxon>Streptophyta</taxon>
        <taxon>Embryophyta</taxon>
        <taxon>Tracheophyta</taxon>
        <taxon>Spermatophyta</taxon>
        <taxon>Magnoliopsida</taxon>
        <taxon>Liliopsida</taxon>
        <taxon>Poales</taxon>
        <taxon>Poaceae</taxon>
        <taxon>PACMAD clade</taxon>
        <taxon>Panicoideae</taxon>
        <taxon>Panicodae</taxon>
        <taxon>Paniceae</taxon>
        <taxon>Dichantheliinae</taxon>
        <taxon>Dichanthelium</taxon>
    </lineage>
</organism>
<sequence>MAAHAPPLPDDVLLEILVRLPARSIGRFRAVCRSWLAATTQPSFDRALAGRPPTVGEITSEVTFLGTNKRLGDVLKFDLFHGRWHRSGNDDDDVHVIGPSSSPSAIAFTRVNDYHAFTVHGSWDGVLCLQRRWVPPANDYLVL</sequence>
<dbReference type="PANTHER" id="PTHR46301">
    <property type="entry name" value="F-BOX/KELCH-REPEAT PROTEIN"/>
    <property type="match status" value="1"/>
</dbReference>
<dbReference type="SMART" id="SM00256">
    <property type="entry name" value="FBOX"/>
    <property type="match status" value="1"/>
</dbReference>
<dbReference type="Pfam" id="PF12937">
    <property type="entry name" value="F-box-like"/>
    <property type="match status" value="1"/>
</dbReference>